<dbReference type="AlphaFoldDB" id="A0A6A6CFW5"/>
<dbReference type="Gene3D" id="3.30.470.160">
    <property type="entry name" value="Inositol polyphosphate kinase"/>
    <property type="match status" value="1"/>
</dbReference>
<organism evidence="6 7">
    <name type="scientific">Zasmidium cellare ATCC 36951</name>
    <dbReference type="NCBI Taxonomy" id="1080233"/>
    <lineage>
        <taxon>Eukaryota</taxon>
        <taxon>Fungi</taxon>
        <taxon>Dikarya</taxon>
        <taxon>Ascomycota</taxon>
        <taxon>Pezizomycotina</taxon>
        <taxon>Dothideomycetes</taxon>
        <taxon>Dothideomycetidae</taxon>
        <taxon>Mycosphaerellales</taxon>
        <taxon>Mycosphaerellaceae</taxon>
        <taxon>Zasmidium</taxon>
    </lineage>
</organism>
<keyword evidence="7" id="KW-1185">Reference proteome</keyword>
<gene>
    <name evidence="6" type="ORF">M409DRAFT_23681</name>
</gene>
<feature type="compositionally biased region" description="Basic and acidic residues" evidence="5">
    <location>
        <begin position="862"/>
        <end position="873"/>
    </location>
</feature>
<keyword evidence="2 4" id="KW-0808">Transferase</keyword>
<feature type="compositionally biased region" description="Acidic residues" evidence="5">
    <location>
        <begin position="370"/>
        <end position="379"/>
    </location>
</feature>
<dbReference type="GO" id="GO:0005634">
    <property type="term" value="C:nucleus"/>
    <property type="evidence" value="ECO:0007669"/>
    <property type="project" value="TreeGrafter"/>
</dbReference>
<sequence>MAPAFGASDPTSNKGRPARSKQISPIHHDALPTAADADNTSRQEHQHDIASDLSWPSSKPHHHRPTRSPVLPAPSPKTSPNRRRRTTTSRSGPSIHDAVRPQLSERDSIFATHYFPSQDAVTPPNIPPPAGAPTEGRSAGADDGRDETTPQTHSSPTMMAASPLRSHSVDFSPALHQHVSTHASPLFHHTSYQHPTRPSRTSLPPQYHRRSLYDLHDIIPLPTTNTLTSQPQHDSHLPDTPLRRDDLPKTPASAVKAIDFADPEQSAEREKYRSWRQGQAKMNGMTIAETQRTRSSASMGVDKIIDAQLPQPEPPMANVRSRKASHYLGLFKENEAEERREYEKKAKNKDGTQSQLSKEIHDKRQPTIAEDVETTEDGNDVTVSRERMAKKLPLDLLEEIRNHDHLVPVKSTPSKHVPAKAVHRQLEELSRSKTDDEDSDQEHISSATYYPHQGVTIADSPTEDQVAERRPKKQATKQNEGLGNNDIQVSLKSDGASDVLHGHSSADFDQLPSPAAALDQQLFSDSDYESDAHGYDSNLSASGEEDDEETTPTATPRIKAKHQRSSERRPSHQAPAPIGAVELKPYKHQVGGHTPVYRFSRRAVCKQLNSKENKFYETVEKHHTELLGYMPRYIGVLNVTYRKDQKKRRKTASDDALQQDAKTETSKPRAEEQAKAEEQSRMVSHSMRTPQAIPQVIFENNRHLIPDDLFRVPPRSATPDMHRASTSPPLRENQSDDETSNGASRRPSLKPAASWGFTSVNETLRDHVLREVFAPPHIYKHDRRERAYHARSLRKIPKYLRKDYDNHSKRQNSVDLPLLQHMASNGGAENGVPLARLQHVISEDADRANSDLDRRVLESRKALSKSADMDGDKGLNVPPKPRHHRRRHSGGGLKRKPTDIEGARGDLEFHENEEEAYTADGEDVFAMDDVSKKASKPARPQSQLEAMAAGEDRPKNIVVPRLGPAISFGSPEPRNPETSLVQHDERVERFLLLEDLTAGMQKPCVLDLKMGTRQYGVEANEKKQASQRMKCKTTTSRELGVRVCGMQVFNVREQKYKFEDKYFGRDLKAGSEFQDALTRFFFDGIGHAQALKHIPSVLQKINELDRIIRSLPGYRLYASSLLMIYDRGNADQDGKVQHEINEDGKPAQYPDIKLKIVDFANCVTAEEMDHVLRKPCPPMHPNSIDWGYLRGLRSLRMYFQKIYQDLHRQRYVERGEGEGMAIDERGISNATTHKGWTDSIIDDPGEVSV</sequence>
<dbReference type="EMBL" id="ML993598">
    <property type="protein sequence ID" value="KAF2165951.1"/>
    <property type="molecule type" value="Genomic_DNA"/>
</dbReference>
<feature type="compositionally biased region" description="Basic and acidic residues" evidence="5">
    <location>
        <begin position="39"/>
        <end position="50"/>
    </location>
</feature>
<evidence type="ECO:0000256" key="5">
    <source>
        <dbReference type="SAM" id="MobiDB-lite"/>
    </source>
</evidence>
<feature type="region of interest" description="Disordered" evidence="5">
    <location>
        <begin position="335"/>
        <end position="386"/>
    </location>
</feature>
<feature type="compositionally biased region" description="Polar residues" evidence="5">
    <location>
        <begin position="222"/>
        <end position="232"/>
    </location>
</feature>
<dbReference type="GO" id="GO:0046854">
    <property type="term" value="P:phosphatidylinositol phosphate biosynthetic process"/>
    <property type="evidence" value="ECO:0007669"/>
    <property type="project" value="TreeGrafter"/>
</dbReference>
<dbReference type="SUPFAM" id="SSF56104">
    <property type="entry name" value="SAICAR synthase-like"/>
    <property type="match status" value="1"/>
</dbReference>
<feature type="compositionally biased region" description="Basic and acidic residues" evidence="5">
    <location>
        <begin position="424"/>
        <end position="434"/>
    </location>
</feature>
<dbReference type="RefSeq" id="XP_033666840.1">
    <property type="nucleotide sequence ID" value="XM_033806897.1"/>
</dbReference>
<evidence type="ECO:0000256" key="3">
    <source>
        <dbReference type="ARBA" id="ARBA00022777"/>
    </source>
</evidence>
<dbReference type="EC" id="2.7.-.-" evidence="4"/>
<dbReference type="Pfam" id="PF03770">
    <property type="entry name" value="IPK"/>
    <property type="match status" value="1"/>
</dbReference>
<dbReference type="Proteomes" id="UP000799537">
    <property type="component" value="Unassembled WGS sequence"/>
</dbReference>
<evidence type="ECO:0000256" key="4">
    <source>
        <dbReference type="RuleBase" id="RU363090"/>
    </source>
</evidence>
<keyword evidence="3 4" id="KW-0418">Kinase</keyword>
<dbReference type="InterPro" id="IPR038286">
    <property type="entry name" value="IPK_sf"/>
</dbReference>
<name>A0A6A6CFW5_ZASCE</name>
<dbReference type="GeneID" id="54560169"/>
<dbReference type="PANTHER" id="PTHR12400:SF21">
    <property type="entry name" value="KINASE"/>
    <property type="match status" value="1"/>
</dbReference>
<dbReference type="GO" id="GO:0000824">
    <property type="term" value="F:inositol-1,4,5,6-tetrakisphosphate 3-kinase activity"/>
    <property type="evidence" value="ECO:0007669"/>
    <property type="project" value="TreeGrafter"/>
</dbReference>
<dbReference type="GO" id="GO:0032958">
    <property type="term" value="P:inositol phosphate biosynthetic process"/>
    <property type="evidence" value="ECO:0007669"/>
    <property type="project" value="InterPro"/>
</dbReference>
<feature type="region of interest" description="Disordered" evidence="5">
    <location>
        <begin position="405"/>
        <end position="489"/>
    </location>
</feature>
<feature type="region of interest" description="Disordered" evidence="5">
    <location>
        <begin position="1"/>
        <end position="159"/>
    </location>
</feature>
<feature type="compositionally biased region" description="Basic and acidic residues" evidence="5">
    <location>
        <begin position="661"/>
        <end position="680"/>
    </location>
</feature>
<evidence type="ECO:0000313" key="7">
    <source>
        <dbReference type="Proteomes" id="UP000799537"/>
    </source>
</evidence>
<feature type="region of interest" description="Disordered" evidence="5">
    <location>
        <begin position="643"/>
        <end position="689"/>
    </location>
</feature>
<feature type="region of interest" description="Disordered" evidence="5">
    <location>
        <begin position="222"/>
        <end position="246"/>
    </location>
</feature>
<feature type="compositionally biased region" description="Basic residues" evidence="5">
    <location>
        <begin position="880"/>
        <end position="895"/>
    </location>
</feature>
<feature type="region of interest" description="Disordered" evidence="5">
    <location>
        <begin position="708"/>
        <end position="752"/>
    </location>
</feature>
<feature type="region of interest" description="Disordered" evidence="5">
    <location>
        <begin position="862"/>
        <end position="900"/>
    </location>
</feature>
<dbReference type="PANTHER" id="PTHR12400">
    <property type="entry name" value="INOSITOL POLYPHOSPHATE KINASE"/>
    <property type="match status" value="1"/>
</dbReference>
<dbReference type="GO" id="GO:0008440">
    <property type="term" value="F:inositol-1,4,5-trisphosphate 3-kinase activity"/>
    <property type="evidence" value="ECO:0007669"/>
    <property type="project" value="TreeGrafter"/>
</dbReference>
<protein>
    <recommendedName>
        <fullName evidence="4">Kinase</fullName>
        <ecNumber evidence="4">2.7.-.-</ecNumber>
    </recommendedName>
</protein>
<feature type="region of interest" description="Disordered" evidence="5">
    <location>
        <begin position="527"/>
        <end position="574"/>
    </location>
</feature>
<dbReference type="InterPro" id="IPR005522">
    <property type="entry name" value="IPK"/>
</dbReference>
<evidence type="ECO:0000313" key="6">
    <source>
        <dbReference type="EMBL" id="KAF2165951.1"/>
    </source>
</evidence>
<feature type="compositionally biased region" description="Basic and acidic residues" evidence="5">
    <location>
        <begin position="233"/>
        <end position="246"/>
    </location>
</feature>
<evidence type="ECO:0000256" key="2">
    <source>
        <dbReference type="ARBA" id="ARBA00022679"/>
    </source>
</evidence>
<accession>A0A6A6CFW5</accession>
<comment type="similarity">
    <text evidence="1 4">Belongs to the inositol phosphokinase (IPK) family.</text>
</comment>
<evidence type="ECO:0000256" key="1">
    <source>
        <dbReference type="ARBA" id="ARBA00007374"/>
    </source>
</evidence>
<proteinExistence type="inferred from homology"/>
<feature type="compositionally biased region" description="Polar residues" evidence="5">
    <location>
        <begin position="476"/>
        <end position="489"/>
    </location>
</feature>
<feature type="compositionally biased region" description="Basic and acidic residues" evidence="5">
    <location>
        <begin position="335"/>
        <end position="350"/>
    </location>
</feature>
<dbReference type="OrthoDB" id="2573163at2759"/>
<feature type="compositionally biased region" description="Basic and acidic residues" evidence="5">
    <location>
        <begin position="97"/>
        <end position="108"/>
    </location>
</feature>
<reference evidence="6" key="1">
    <citation type="journal article" date="2020" name="Stud. Mycol.">
        <title>101 Dothideomycetes genomes: a test case for predicting lifestyles and emergence of pathogens.</title>
        <authorList>
            <person name="Haridas S."/>
            <person name="Albert R."/>
            <person name="Binder M."/>
            <person name="Bloem J."/>
            <person name="Labutti K."/>
            <person name="Salamov A."/>
            <person name="Andreopoulos B."/>
            <person name="Baker S."/>
            <person name="Barry K."/>
            <person name="Bills G."/>
            <person name="Bluhm B."/>
            <person name="Cannon C."/>
            <person name="Castanera R."/>
            <person name="Culley D."/>
            <person name="Daum C."/>
            <person name="Ezra D."/>
            <person name="Gonzalez J."/>
            <person name="Henrissat B."/>
            <person name="Kuo A."/>
            <person name="Liang C."/>
            <person name="Lipzen A."/>
            <person name="Lutzoni F."/>
            <person name="Magnuson J."/>
            <person name="Mondo S."/>
            <person name="Nolan M."/>
            <person name="Ohm R."/>
            <person name="Pangilinan J."/>
            <person name="Park H.-J."/>
            <person name="Ramirez L."/>
            <person name="Alfaro M."/>
            <person name="Sun H."/>
            <person name="Tritt A."/>
            <person name="Yoshinaga Y."/>
            <person name="Zwiers L.-H."/>
            <person name="Turgeon B."/>
            <person name="Goodwin S."/>
            <person name="Spatafora J."/>
            <person name="Crous P."/>
            <person name="Grigoriev I."/>
        </authorList>
    </citation>
    <scope>NUCLEOTIDE SEQUENCE</scope>
    <source>
        <strain evidence="6">ATCC 36951</strain>
    </source>
</reference>
<dbReference type="GO" id="GO:0005737">
    <property type="term" value="C:cytoplasm"/>
    <property type="evidence" value="ECO:0007669"/>
    <property type="project" value="TreeGrafter"/>
</dbReference>